<organism evidence="1 2">
    <name type="scientific">Cotesia glomerata</name>
    <name type="common">Lepidopteran parasitic wasp</name>
    <name type="synonym">Apanteles glomeratus</name>
    <dbReference type="NCBI Taxonomy" id="32391"/>
    <lineage>
        <taxon>Eukaryota</taxon>
        <taxon>Metazoa</taxon>
        <taxon>Ecdysozoa</taxon>
        <taxon>Arthropoda</taxon>
        <taxon>Hexapoda</taxon>
        <taxon>Insecta</taxon>
        <taxon>Pterygota</taxon>
        <taxon>Neoptera</taxon>
        <taxon>Endopterygota</taxon>
        <taxon>Hymenoptera</taxon>
        <taxon>Apocrita</taxon>
        <taxon>Ichneumonoidea</taxon>
        <taxon>Braconidae</taxon>
        <taxon>Microgastrinae</taxon>
        <taxon>Cotesia</taxon>
    </lineage>
</organism>
<keyword evidence="2" id="KW-1185">Reference proteome</keyword>
<gene>
    <name evidence="1" type="ORF">KQX54_008914</name>
</gene>
<accession>A0AAV7J2J7</accession>
<evidence type="ECO:0000313" key="2">
    <source>
        <dbReference type="Proteomes" id="UP000826195"/>
    </source>
</evidence>
<comment type="caution">
    <text evidence="1">The sequence shown here is derived from an EMBL/GenBank/DDBJ whole genome shotgun (WGS) entry which is preliminary data.</text>
</comment>
<sequence>MHRGEHCLKSVAVLGVDYPGNMSSYSWLLGIGNGNNTEVCRLLTVLLFKAVIKRSLRIALKETLACGLNWDEMFLHWRYIRSEDGWEIYQEGE</sequence>
<dbReference type="EMBL" id="JAHXZJ010000002">
    <property type="protein sequence ID" value="KAH0564045.1"/>
    <property type="molecule type" value="Genomic_DNA"/>
</dbReference>
<evidence type="ECO:0000313" key="1">
    <source>
        <dbReference type="EMBL" id="KAH0564045.1"/>
    </source>
</evidence>
<dbReference type="Proteomes" id="UP000826195">
    <property type="component" value="Unassembled WGS sequence"/>
</dbReference>
<protein>
    <submittedName>
        <fullName evidence="1">Uncharacterized protein</fullName>
    </submittedName>
</protein>
<name>A0AAV7J2J7_COTGL</name>
<reference evidence="1 2" key="1">
    <citation type="journal article" date="2021" name="J. Hered.">
        <title>A chromosome-level genome assembly of the parasitoid wasp, Cotesia glomerata (Hymenoptera: Braconidae).</title>
        <authorList>
            <person name="Pinto B.J."/>
            <person name="Weis J.J."/>
            <person name="Gamble T."/>
            <person name="Ode P.J."/>
            <person name="Paul R."/>
            <person name="Zaspel J.M."/>
        </authorList>
    </citation>
    <scope>NUCLEOTIDE SEQUENCE [LARGE SCALE GENOMIC DNA]</scope>
    <source>
        <strain evidence="1">CgM1</strain>
    </source>
</reference>
<proteinExistence type="predicted"/>
<dbReference type="AlphaFoldDB" id="A0AAV7J2J7"/>